<comment type="caution">
    <text evidence="1">The sequence shown here is derived from an EMBL/GenBank/DDBJ whole genome shotgun (WGS) entry which is preliminary data.</text>
</comment>
<sequence length="41" mass="4897">MYLFCYERILVCKDSSFPLKEKEKTMKYPTTCGRNLYLLVA</sequence>
<dbReference type="STRING" id="471870.BACINT_01506"/>
<gene>
    <name evidence="1" type="ORF">BACINT_01506</name>
</gene>
<organism evidence="1 2">
    <name type="scientific">Bacteroides intestinalis DSM 17393</name>
    <dbReference type="NCBI Taxonomy" id="471870"/>
    <lineage>
        <taxon>Bacteria</taxon>
        <taxon>Pseudomonadati</taxon>
        <taxon>Bacteroidota</taxon>
        <taxon>Bacteroidia</taxon>
        <taxon>Bacteroidales</taxon>
        <taxon>Bacteroidaceae</taxon>
        <taxon>Bacteroides</taxon>
    </lineage>
</organism>
<evidence type="ECO:0000313" key="1">
    <source>
        <dbReference type="EMBL" id="EDV06420.1"/>
    </source>
</evidence>
<dbReference type="AlphaFoldDB" id="B3CAJ1"/>
<reference evidence="1 2" key="2">
    <citation type="submission" date="2008-04" db="EMBL/GenBank/DDBJ databases">
        <authorList>
            <person name="Fulton L."/>
            <person name="Clifton S."/>
            <person name="Fulton B."/>
            <person name="Xu J."/>
            <person name="Minx P."/>
            <person name="Pepin K.H."/>
            <person name="Johnson M."/>
            <person name="Thiruvilangam P."/>
            <person name="Bhonagiri V."/>
            <person name="Nash W.E."/>
            <person name="Mardis E.R."/>
            <person name="Wilson R.K."/>
        </authorList>
    </citation>
    <scope>NUCLEOTIDE SEQUENCE [LARGE SCALE GENOMIC DNA]</scope>
    <source>
        <strain evidence="1 2">DSM 17393</strain>
    </source>
</reference>
<dbReference type="EMBL" id="ABJL02000007">
    <property type="protein sequence ID" value="EDV06420.1"/>
    <property type="molecule type" value="Genomic_DNA"/>
</dbReference>
<protein>
    <submittedName>
        <fullName evidence="1">Uncharacterized protein</fullName>
    </submittedName>
</protein>
<accession>B3CAJ1</accession>
<reference evidence="1 2" key="1">
    <citation type="submission" date="2008-04" db="EMBL/GenBank/DDBJ databases">
        <title>Draft genome sequence of Bacteroides intestinalis (DSM 17393).</title>
        <authorList>
            <person name="Sudarsanam P."/>
            <person name="Ley R."/>
            <person name="Guruge J."/>
            <person name="Turnbaugh P.J."/>
            <person name="Mahowald M."/>
            <person name="Liep D."/>
            <person name="Gordon J."/>
        </authorList>
    </citation>
    <scope>NUCLEOTIDE SEQUENCE [LARGE SCALE GENOMIC DNA]</scope>
    <source>
        <strain evidence="1 2">DSM 17393</strain>
    </source>
</reference>
<name>B3CAJ1_9BACE</name>
<dbReference type="Proteomes" id="UP000004596">
    <property type="component" value="Unassembled WGS sequence"/>
</dbReference>
<proteinExistence type="predicted"/>
<evidence type="ECO:0000313" key="2">
    <source>
        <dbReference type="Proteomes" id="UP000004596"/>
    </source>
</evidence>